<dbReference type="PANTHER" id="PTHR43227">
    <property type="entry name" value="BLL4140 PROTEIN"/>
    <property type="match status" value="1"/>
</dbReference>
<evidence type="ECO:0000313" key="9">
    <source>
        <dbReference type="EMBL" id="ODP27578.1"/>
    </source>
</evidence>
<dbReference type="PROSITE" id="PS50928">
    <property type="entry name" value="ABC_TM1"/>
    <property type="match status" value="1"/>
</dbReference>
<name>A0A1E3L1C1_9BACL</name>
<evidence type="ECO:0000259" key="8">
    <source>
        <dbReference type="PROSITE" id="PS50928"/>
    </source>
</evidence>
<dbReference type="Proteomes" id="UP000094578">
    <property type="component" value="Unassembled WGS sequence"/>
</dbReference>
<gene>
    <name evidence="9" type="ORF">PTI45_03033</name>
</gene>
<evidence type="ECO:0000313" key="10">
    <source>
        <dbReference type="Proteomes" id="UP000094578"/>
    </source>
</evidence>
<keyword evidence="2 7" id="KW-0813">Transport</keyword>
<keyword evidence="5 7" id="KW-1133">Transmembrane helix</keyword>
<keyword evidence="10" id="KW-1185">Reference proteome</keyword>
<dbReference type="InterPro" id="IPR050809">
    <property type="entry name" value="UgpAE/MalFG_permease"/>
</dbReference>
<keyword evidence="3" id="KW-1003">Cell membrane</keyword>
<evidence type="ECO:0000256" key="1">
    <source>
        <dbReference type="ARBA" id="ARBA00004651"/>
    </source>
</evidence>
<dbReference type="PATRIC" id="fig|1886670.3.peg.3081"/>
<dbReference type="CDD" id="cd06261">
    <property type="entry name" value="TM_PBP2"/>
    <property type="match status" value="1"/>
</dbReference>
<dbReference type="AlphaFoldDB" id="A0A1E3L1C1"/>
<feature type="domain" description="ABC transmembrane type-1" evidence="8">
    <location>
        <begin position="69"/>
        <end position="283"/>
    </location>
</feature>
<dbReference type="Gene3D" id="1.10.3720.10">
    <property type="entry name" value="MetI-like"/>
    <property type="match status" value="1"/>
</dbReference>
<dbReference type="SUPFAM" id="SSF161098">
    <property type="entry name" value="MetI-like"/>
    <property type="match status" value="1"/>
</dbReference>
<proteinExistence type="inferred from homology"/>
<dbReference type="Pfam" id="PF00528">
    <property type="entry name" value="BPD_transp_1"/>
    <property type="match status" value="1"/>
</dbReference>
<keyword evidence="6 7" id="KW-0472">Membrane</keyword>
<dbReference type="GO" id="GO:0005886">
    <property type="term" value="C:plasma membrane"/>
    <property type="evidence" value="ECO:0007669"/>
    <property type="project" value="UniProtKB-SubCell"/>
</dbReference>
<keyword evidence="4 7" id="KW-0812">Transmembrane</keyword>
<evidence type="ECO:0000256" key="7">
    <source>
        <dbReference type="RuleBase" id="RU363032"/>
    </source>
</evidence>
<dbReference type="EMBL" id="MDER01000051">
    <property type="protein sequence ID" value="ODP27578.1"/>
    <property type="molecule type" value="Genomic_DNA"/>
</dbReference>
<dbReference type="InterPro" id="IPR035906">
    <property type="entry name" value="MetI-like_sf"/>
</dbReference>
<feature type="transmembrane region" description="Helical" evidence="7">
    <location>
        <begin position="106"/>
        <end position="126"/>
    </location>
</feature>
<accession>A0A1E3L1C1</accession>
<evidence type="ECO:0000256" key="5">
    <source>
        <dbReference type="ARBA" id="ARBA00022989"/>
    </source>
</evidence>
<protein>
    <submittedName>
        <fullName evidence="9">Protein LplB</fullName>
    </submittedName>
</protein>
<dbReference type="RefSeq" id="WP_069328430.1">
    <property type="nucleotide sequence ID" value="NZ_MDER01000051.1"/>
</dbReference>
<feature type="transmembrane region" description="Helical" evidence="7">
    <location>
        <begin position="12"/>
        <end position="36"/>
    </location>
</feature>
<dbReference type="STRING" id="1886670.PTI45_03033"/>
<comment type="subcellular location">
    <subcellularLocation>
        <location evidence="1 7">Cell membrane</location>
        <topology evidence="1 7">Multi-pass membrane protein</topology>
    </subcellularLocation>
</comment>
<dbReference type="PANTHER" id="PTHR43227:SF11">
    <property type="entry name" value="BLL4140 PROTEIN"/>
    <property type="match status" value="1"/>
</dbReference>
<evidence type="ECO:0000256" key="2">
    <source>
        <dbReference type="ARBA" id="ARBA00022448"/>
    </source>
</evidence>
<dbReference type="GO" id="GO:0055085">
    <property type="term" value="P:transmembrane transport"/>
    <property type="evidence" value="ECO:0007669"/>
    <property type="project" value="InterPro"/>
</dbReference>
<reference evidence="9 10" key="1">
    <citation type="submission" date="2016-08" db="EMBL/GenBank/DDBJ databases">
        <title>Genome sequencing of Paenibacillus sp. TI45-13ar, isolated from Korean traditional nuruk.</title>
        <authorList>
            <person name="Kim S.-J."/>
        </authorList>
    </citation>
    <scope>NUCLEOTIDE SEQUENCE [LARGE SCALE GENOMIC DNA]</scope>
    <source>
        <strain evidence="9 10">TI45-13ar</strain>
    </source>
</reference>
<evidence type="ECO:0000256" key="4">
    <source>
        <dbReference type="ARBA" id="ARBA00022692"/>
    </source>
</evidence>
<organism evidence="9 10">
    <name type="scientific">Paenibacillus nuruki</name>
    <dbReference type="NCBI Taxonomy" id="1886670"/>
    <lineage>
        <taxon>Bacteria</taxon>
        <taxon>Bacillati</taxon>
        <taxon>Bacillota</taxon>
        <taxon>Bacilli</taxon>
        <taxon>Bacillales</taxon>
        <taxon>Paenibacillaceae</taxon>
        <taxon>Paenibacillus</taxon>
    </lineage>
</organism>
<feature type="transmembrane region" description="Helical" evidence="7">
    <location>
        <begin position="68"/>
        <end position="94"/>
    </location>
</feature>
<sequence length="296" mass="33758">MKTLRKTWPFHVMLLPSMIFLLIFSYVPMAGIVMAFQDYKPWLGFTGSEWVGLANFRYLFERQDSIQVIWNTLVIAVLKLIFNLFVPFIFAILLNEIRRVKLQRTIQTLVYLPHFLSWVILGGILIDLLATDGFANRILSTFGVQPIFFLGDNDWFRFTVIASDVWKEFGYNTIIFLATLAGINPSLYEAAEMDGATRLKQTLYVTIPSMIPMVAVVGTLALGNVLNAGFDQIFNLYNPLVYAKGDIIDTFVYRTAILNGEMGFGTAIGLFKSVISMVLILLSYRLAYKWANYRIF</sequence>
<dbReference type="InterPro" id="IPR000515">
    <property type="entry name" value="MetI-like"/>
</dbReference>
<feature type="transmembrane region" description="Helical" evidence="7">
    <location>
        <begin position="262"/>
        <end position="284"/>
    </location>
</feature>
<evidence type="ECO:0000256" key="3">
    <source>
        <dbReference type="ARBA" id="ARBA00022475"/>
    </source>
</evidence>
<evidence type="ECO:0000256" key="6">
    <source>
        <dbReference type="ARBA" id="ARBA00023136"/>
    </source>
</evidence>
<feature type="transmembrane region" description="Helical" evidence="7">
    <location>
        <begin position="169"/>
        <end position="191"/>
    </location>
</feature>
<comment type="caution">
    <text evidence="9">The sequence shown here is derived from an EMBL/GenBank/DDBJ whole genome shotgun (WGS) entry which is preliminary data.</text>
</comment>
<feature type="transmembrane region" description="Helical" evidence="7">
    <location>
        <begin position="203"/>
        <end position="226"/>
    </location>
</feature>
<comment type="similarity">
    <text evidence="7">Belongs to the binding-protein-dependent transport system permease family.</text>
</comment>